<dbReference type="GeneID" id="64659799"/>
<organism evidence="1 2">
    <name type="scientific">Suillus fuscotomentosus</name>
    <dbReference type="NCBI Taxonomy" id="1912939"/>
    <lineage>
        <taxon>Eukaryota</taxon>
        <taxon>Fungi</taxon>
        <taxon>Dikarya</taxon>
        <taxon>Basidiomycota</taxon>
        <taxon>Agaricomycotina</taxon>
        <taxon>Agaricomycetes</taxon>
        <taxon>Agaricomycetidae</taxon>
        <taxon>Boletales</taxon>
        <taxon>Suillineae</taxon>
        <taxon>Suillaceae</taxon>
        <taxon>Suillus</taxon>
    </lineage>
</organism>
<protein>
    <submittedName>
        <fullName evidence="1">Uncharacterized protein</fullName>
    </submittedName>
</protein>
<proteinExistence type="predicted"/>
<sequence>MNSGNLQLQSIKYVSYDATECNERQGRSHFENVLLDNHRNISTKQEVAMKIAWQRQTGLTDTGGGQIRKGQAFTLRGDGVHTQCHELSGSAEVMPFVFLLRKPARSDGYPRPVTRPVFCAKMPDEHARTHSSFESSILDPSEDALRCSLSSLFVLEANKKHYAGLIRVNQMSDCGWVHDSFFVTTSLAPVTFEIITRYQFRINMSFNVQRSRAINMPRAQRQKQDWHRVCILFRHKQDRFEELFTPDHQDLDGEVSERLTRFFRGTATGLRVLSLIVTVFVPDLGSPCPAADWEVQQIL</sequence>
<dbReference type="Proteomes" id="UP001195769">
    <property type="component" value="Unassembled WGS sequence"/>
</dbReference>
<comment type="caution">
    <text evidence="1">The sequence shown here is derived from an EMBL/GenBank/DDBJ whole genome shotgun (WGS) entry which is preliminary data.</text>
</comment>
<gene>
    <name evidence="1" type="ORF">F5891DRAFT_1170014</name>
</gene>
<evidence type="ECO:0000313" key="2">
    <source>
        <dbReference type="Proteomes" id="UP001195769"/>
    </source>
</evidence>
<keyword evidence="2" id="KW-1185">Reference proteome</keyword>
<dbReference type="EMBL" id="JABBWK010000006">
    <property type="protein sequence ID" value="KAG1905642.1"/>
    <property type="molecule type" value="Genomic_DNA"/>
</dbReference>
<name>A0AAD4EGI3_9AGAM</name>
<accession>A0AAD4EGI3</accession>
<evidence type="ECO:0000313" key="1">
    <source>
        <dbReference type="EMBL" id="KAG1905642.1"/>
    </source>
</evidence>
<reference evidence="1" key="1">
    <citation type="journal article" date="2020" name="New Phytol.">
        <title>Comparative genomics reveals dynamic genome evolution in host specialist ectomycorrhizal fungi.</title>
        <authorList>
            <person name="Lofgren L.A."/>
            <person name="Nguyen N.H."/>
            <person name="Vilgalys R."/>
            <person name="Ruytinx J."/>
            <person name="Liao H.L."/>
            <person name="Branco S."/>
            <person name="Kuo A."/>
            <person name="LaButti K."/>
            <person name="Lipzen A."/>
            <person name="Andreopoulos W."/>
            <person name="Pangilinan J."/>
            <person name="Riley R."/>
            <person name="Hundley H."/>
            <person name="Na H."/>
            <person name="Barry K."/>
            <person name="Grigoriev I.V."/>
            <person name="Stajich J.E."/>
            <person name="Kennedy P.G."/>
        </authorList>
    </citation>
    <scope>NUCLEOTIDE SEQUENCE</scope>
    <source>
        <strain evidence="1">FC203</strain>
    </source>
</reference>
<dbReference type="AlphaFoldDB" id="A0AAD4EGI3"/>
<dbReference type="RefSeq" id="XP_041231217.1">
    <property type="nucleotide sequence ID" value="XM_041365501.1"/>
</dbReference>